<organism evidence="4 5">
    <name type="scientific">Bacteroides zoogleoformans</name>
    <dbReference type="NCBI Taxonomy" id="28119"/>
    <lineage>
        <taxon>Bacteria</taxon>
        <taxon>Pseudomonadati</taxon>
        <taxon>Bacteroidota</taxon>
        <taxon>Bacteroidia</taxon>
        <taxon>Bacteroidales</taxon>
        <taxon>Bacteroidaceae</taxon>
        <taxon>Bacteroides</taxon>
    </lineage>
</organism>
<keyword evidence="2" id="KW-0238">DNA-binding</keyword>
<evidence type="ECO:0000313" key="5">
    <source>
        <dbReference type="Proteomes" id="UP000238304"/>
    </source>
</evidence>
<evidence type="ECO:0000313" key="4">
    <source>
        <dbReference type="EMBL" id="AVM53352.1"/>
    </source>
</evidence>
<keyword evidence="5" id="KW-1185">Reference proteome</keyword>
<accession>A0ABN5IKM4</accession>
<dbReference type="PANTHER" id="PTHR40661">
    <property type="match status" value="1"/>
</dbReference>
<evidence type="ECO:0000256" key="1">
    <source>
        <dbReference type="ARBA" id="ARBA00023015"/>
    </source>
</evidence>
<name>A0ABN5IKM4_9BACE</name>
<gene>
    <name evidence="4" type="ORF">C4H11_10780</name>
</gene>
<sequence>MNIFNRIQELADIKGVTMYVISQDTGISESVFSRLKKKSNASIGKKNLLILANYFCVNEHWLATGEGEREAPGVTKDVVIHDDGVWERIEHLSMRLFSEDNTLSSVDFEKMSRAVNIHPKRLRDIIDDKKYPTYTELKSILQSKDLNINSGWIMTGDGKVFNDKQDCPIIIETEEEYKRAIEMGLRILPEVSFEFAGGSTELINLTENTKRFWYLPDSTDCDGVATISGNSMAPAYPSGCQVALKKVGFNPQFPLDIPFGQVFGVVVENEATGLYHGHIKILRKYPEPEKEKEYWIARSIDRDNYDDFYIKISSVRGLWIVKQHIVQDVIL</sequence>
<dbReference type="PANTHER" id="PTHR40661:SF3">
    <property type="entry name" value="FELS-1 PROPHAGE TRANSCRIPTIONAL REGULATOR"/>
    <property type="match status" value="1"/>
</dbReference>
<keyword evidence="3" id="KW-0804">Transcription</keyword>
<dbReference type="RefSeq" id="WP_106041932.1">
    <property type="nucleotide sequence ID" value="NZ_CP027231.1"/>
</dbReference>
<reference evidence="4 5" key="1">
    <citation type="submission" date="2018-02" db="EMBL/GenBank/DDBJ databases">
        <authorList>
            <person name="Holder M.E."/>
            <person name="Ajami N.J."/>
            <person name="Petrosino J.F."/>
        </authorList>
    </citation>
    <scope>NUCLEOTIDE SEQUENCE [LARGE SCALE GENOMIC DNA]</scope>
    <source>
        <strain evidence="4 5">ATCC 33285</strain>
    </source>
</reference>
<evidence type="ECO:0000256" key="3">
    <source>
        <dbReference type="ARBA" id="ARBA00023163"/>
    </source>
</evidence>
<keyword evidence="1" id="KW-0805">Transcription regulation</keyword>
<dbReference type="Proteomes" id="UP000238304">
    <property type="component" value="Chromosome"/>
</dbReference>
<dbReference type="EMBL" id="CP027231">
    <property type="protein sequence ID" value="AVM53352.1"/>
    <property type="molecule type" value="Genomic_DNA"/>
</dbReference>
<evidence type="ECO:0000256" key="2">
    <source>
        <dbReference type="ARBA" id="ARBA00023125"/>
    </source>
</evidence>
<protein>
    <submittedName>
        <fullName evidence="4">Uncharacterized protein</fullName>
    </submittedName>
</protein>
<proteinExistence type="predicted"/>